<evidence type="ECO:0000259" key="6">
    <source>
        <dbReference type="PROSITE" id="PS51387"/>
    </source>
</evidence>
<dbReference type="InterPro" id="IPR006094">
    <property type="entry name" value="Oxid_FAD_bind_N"/>
</dbReference>
<protein>
    <submittedName>
        <fullName evidence="7">FAD-binding oxidoreductase</fullName>
    </submittedName>
</protein>
<keyword evidence="4" id="KW-0274">FAD</keyword>
<gene>
    <name evidence="7" type="ORF">DMH04_41795</name>
</gene>
<dbReference type="RefSeq" id="WP_051795581.1">
    <property type="nucleotide sequence ID" value="NZ_QHKI01000057.1"/>
</dbReference>
<dbReference type="PANTHER" id="PTHR42973:SF39">
    <property type="entry name" value="FAD-BINDING PCMH-TYPE DOMAIN-CONTAINING PROTEIN"/>
    <property type="match status" value="1"/>
</dbReference>
<evidence type="ECO:0000256" key="5">
    <source>
        <dbReference type="ARBA" id="ARBA00023002"/>
    </source>
</evidence>
<dbReference type="Proteomes" id="UP000287547">
    <property type="component" value="Unassembled WGS sequence"/>
</dbReference>
<organism evidence="7 8">
    <name type="scientific">Kibdelosporangium aridum</name>
    <dbReference type="NCBI Taxonomy" id="2030"/>
    <lineage>
        <taxon>Bacteria</taxon>
        <taxon>Bacillati</taxon>
        <taxon>Actinomycetota</taxon>
        <taxon>Actinomycetes</taxon>
        <taxon>Pseudonocardiales</taxon>
        <taxon>Pseudonocardiaceae</taxon>
        <taxon>Kibdelosporangium</taxon>
    </lineage>
</organism>
<evidence type="ECO:0000256" key="3">
    <source>
        <dbReference type="ARBA" id="ARBA00022630"/>
    </source>
</evidence>
<evidence type="ECO:0000256" key="1">
    <source>
        <dbReference type="ARBA" id="ARBA00001974"/>
    </source>
</evidence>
<dbReference type="SUPFAM" id="SSF56176">
    <property type="entry name" value="FAD-binding/transporter-associated domain-like"/>
    <property type="match status" value="1"/>
</dbReference>
<sequence length="412" mass="44563">MITIKPGDSRYDLLRSAYTHVHSPAEIVLPEHADEVAAALRTDLPISVRSGGHGLPGRSSNDGGTVIDLSLLNTVELIDDKVARIGAGARWAQVAKALLPHGLVISSGDHGNVGVGGLATAGGIGWLARSYGLTIDHVRAVELVLADGTSMRVDADHELFWAVRGAGDLIGVATSFEIEAVPVPNIGYGQVVVEADARGDTIRRWSEYMTEAHRDLTTTGIVMPHGKGFVVQFTAVVASDNPQRIQRLVEPLAALGVRPLDQAAQIVPYQALLPVEHIHPNYGQQQTATTNGLLPTLTETSAQALMDIAQRALVQLRALGGAINDVKPDETAYVHRHQQVMATLTQFQPTGDAELTAVWKILEPHADGVYRGFDSRWDKDLFRRAFPGDVWDSVLDLRRRHDPDGVFSPFLQ</sequence>
<accession>A0A428YTW5</accession>
<comment type="caution">
    <text evidence="7">The sequence shown here is derived from an EMBL/GenBank/DDBJ whole genome shotgun (WGS) entry which is preliminary data.</text>
</comment>
<dbReference type="PANTHER" id="PTHR42973">
    <property type="entry name" value="BINDING OXIDOREDUCTASE, PUTATIVE (AFU_ORTHOLOGUE AFUA_1G17690)-RELATED"/>
    <property type="match status" value="1"/>
</dbReference>
<dbReference type="InterPro" id="IPR036318">
    <property type="entry name" value="FAD-bd_PCMH-like_sf"/>
</dbReference>
<dbReference type="AlphaFoldDB" id="A0A428YTW5"/>
<evidence type="ECO:0000313" key="8">
    <source>
        <dbReference type="Proteomes" id="UP000287547"/>
    </source>
</evidence>
<evidence type="ECO:0000313" key="7">
    <source>
        <dbReference type="EMBL" id="RSM73023.1"/>
    </source>
</evidence>
<dbReference type="InterPro" id="IPR016166">
    <property type="entry name" value="FAD-bd_PCMH"/>
</dbReference>
<dbReference type="InterPro" id="IPR050416">
    <property type="entry name" value="FAD-linked_Oxidoreductase"/>
</dbReference>
<reference evidence="7 8" key="1">
    <citation type="submission" date="2018-05" db="EMBL/GenBank/DDBJ databases">
        <title>Evolution of GPA BGCs.</title>
        <authorList>
            <person name="Waglechner N."/>
            <person name="Wright G.D."/>
        </authorList>
    </citation>
    <scope>NUCLEOTIDE SEQUENCE [LARGE SCALE GENOMIC DNA]</scope>
    <source>
        <strain evidence="7 8">A82846</strain>
    </source>
</reference>
<proteinExistence type="inferred from homology"/>
<keyword evidence="5" id="KW-0560">Oxidoreductase</keyword>
<dbReference type="Gene3D" id="3.30.43.10">
    <property type="entry name" value="Uridine Diphospho-n-acetylenolpyruvylglucosamine Reductase, domain 2"/>
    <property type="match status" value="1"/>
</dbReference>
<feature type="domain" description="FAD-binding PCMH-type" evidence="6">
    <location>
        <begin position="20"/>
        <end position="183"/>
    </location>
</feature>
<dbReference type="Pfam" id="PF01565">
    <property type="entry name" value="FAD_binding_4"/>
    <property type="match status" value="1"/>
</dbReference>
<dbReference type="GO" id="GO:0016491">
    <property type="term" value="F:oxidoreductase activity"/>
    <property type="evidence" value="ECO:0007669"/>
    <property type="project" value="UniProtKB-KW"/>
</dbReference>
<comment type="similarity">
    <text evidence="2">Belongs to the oxygen-dependent FAD-linked oxidoreductase family.</text>
</comment>
<dbReference type="PROSITE" id="PS51387">
    <property type="entry name" value="FAD_PCMH"/>
    <property type="match status" value="1"/>
</dbReference>
<dbReference type="InterPro" id="IPR016169">
    <property type="entry name" value="FAD-bd_PCMH_sub2"/>
</dbReference>
<dbReference type="Gene3D" id="3.40.462.20">
    <property type="match status" value="1"/>
</dbReference>
<dbReference type="GO" id="GO:0071949">
    <property type="term" value="F:FAD binding"/>
    <property type="evidence" value="ECO:0007669"/>
    <property type="project" value="InterPro"/>
</dbReference>
<evidence type="ECO:0000256" key="4">
    <source>
        <dbReference type="ARBA" id="ARBA00022827"/>
    </source>
</evidence>
<name>A0A428YTW5_KIBAR</name>
<dbReference type="OrthoDB" id="9775082at2"/>
<dbReference type="InterPro" id="IPR016167">
    <property type="entry name" value="FAD-bd_PCMH_sub1"/>
</dbReference>
<dbReference type="Gene3D" id="3.30.465.10">
    <property type="match status" value="1"/>
</dbReference>
<dbReference type="EMBL" id="QHKI01000057">
    <property type="protein sequence ID" value="RSM73023.1"/>
    <property type="molecule type" value="Genomic_DNA"/>
</dbReference>
<comment type="cofactor">
    <cofactor evidence="1">
        <name>FAD</name>
        <dbReference type="ChEBI" id="CHEBI:57692"/>
    </cofactor>
</comment>
<keyword evidence="3" id="KW-0285">Flavoprotein</keyword>
<evidence type="ECO:0000256" key="2">
    <source>
        <dbReference type="ARBA" id="ARBA00005466"/>
    </source>
</evidence>